<keyword evidence="6" id="KW-0067">ATP-binding</keyword>
<dbReference type="PROSITE" id="PS50893">
    <property type="entry name" value="ABC_TRANSPORTER_2"/>
    <property type="match status" value="1"/>
</dbReference>
<dbReference type="Pfam" id="PF00664">
    <property type="entry name" value="ABC_membrane"/>
    <property type="match status" value="1"/>
</dbReference>
<feature type="domain" description="ABC transporter" evidence="11">
    <location>
        <begin position="338"/>
        <end position="570"/>
    </location>
</feature>
<dbReference type="Proteomes" id="UP000054107">
    <property type="component" value="Unassembled WGS sequence"/>
</dbReference>
<accession>A0A0B7NWW9</accession>
<keyword evidence="8 10" id="KW-0472">Membrane</keyword>
<keyword evidence="2" id="KW-0813">Transport</keyword>
<dbReference type="STRING" id="35722.A0A0B7NWW9"/>
<feature type="transmembrane region" description="Helical" evidence="10">
    <location>
        <begin position="135"/>
        <end position="155"/>
    </location>
</feature>
<dbReference type="CDD" id="cd18583">
    <property type="entry name" value="ABC_6TM_HMT1"/>
    <property type="match status" value="1"/>
</dbReference>
<evidence type="ECO:0000313" key="13">
    <source>
        <dbReference type="EMBL" id="CEP20145.1"/>
    </source>
</evidence>
<feature type="domain" description="ABC transmembrane type-1" evidence="12">
    <location>
        <begin position="21"/>
        <end position="304"/>
    </location>
</feature>
<evidence type="ECO:0000313" key="14">
    <source>
        <dbReference type="Proteomes" id="UP000054107"/>
    </source>
</evidence>
<dbReference type="SUPFAM" id="SSF90123">
    <property type="entry name" value="ABC transporter transmembrane region"/>
    <property type="match status" value="1"/>
</dbReference>
<dbReference type="OrthoDB" id="6500128at2759"/>
<gene>
    <name evidence="13" type="primary">PARPA_14466.1 scaffold 50532</name>
</gene>
<dbReference type="AlphaFoldDB" id="A0A0B7NWW9"/>
<evidence type="ECO:0000259" key="12">
    <source>
        <dbReference type="PROSITE" id="PS50929"/>
    </source>
</evidence>
<dbReference type="GO" id="GO:0005774">
    <property type="term" value="C:vacuolar membrane"/>
    <property type="evidence" value="ECO:0007669"/>
    <property type="project" value="TreeGrafter"/>
</dbReference>
<dbReference type="EMBL" id="LN734230">
    <property type="protein sequence ID" value="CEP20145.1"/>
    <property type="molecule type" value="Genomic_DNA"/>
</dbReference>
<proteinExistence type="predicted"/>
<evidence type="ECO:0000256" key="6">
    <source>
        <dbReference type="ARBA" id="ARBA00022840"/>
    </source>
</evidence>
<feature type="compositionally biased region" description="Polar residues" evidence="9">
    <location>
        <begin position="600"/>
        <end position="638"/>
    </location>
</feature>
<evidence type="ECO:0000256" key="4">
    <source>
        <dbReference type="ARBA" id="ARBA00022692"/>
    </source>
</evidence>
<feature type="transmembrane region" description="Helical" evidence="10">
    <location>
        <begin position="242"/>
        <end position="266"/>
    </location>
</feature>
<dbReference type="GO" id="GO:0016887">
    <property type="term" value="F:ATP hydrolysis activity"/>
    <property type="evidence" value="ECO:0007669"/>
    <property type="project" value="InterPro"/>
</dbReference>
<evidence type="ECO:0000256" key="3">
    <source>
        <dbReference type="ARBA" id="ARBA00022475"/>
    </source>
</evidence>
<keyword evidence="14" id="KW-1185">Reference proteome</keyword>
<dbReference type="GO" id="GO:0005524">
    <property type="term" value="F:ATP binding"/>
    <property type="evidence" value="ECO:0007669"/>
    <property type="project" value="UniProtKB-KW"/>
</dbReference>
<dbReference type="GO" id="GO:0140359">
    <property type="term" value="F:ABC-type transporter activity"/>
    <property type="evidence" value="ECO:0007669"/>
    <property type="project" value="InterPro"/>
</dbReference>
<evidence type="ECO:0000256" key="9">
    <source>
        <dbReference type="SAM" id="MobiDB-lite"/>
    </source>
</evidence>
<keyword evidence="3" id="KW-1003">Cell membrane</keyword>
<dbReference type="PANTHER" id="PTHR24221">
    <property type="entry name" value="ATP-BINDING CASSETTE SUB-FAMILY B"/>
    <property type="match status" value="1"/>
</dbReference>
<evidence type="ECO:0000256" key="10">
    <source>
        <dbReference type="SAM" id="Phobius"/>
    </source>
</evidence>
<comment type="subcellular location">
    <subcellularLocation>
        <location evidence="1">Cell membrane</location>
        <topology evidence="1">Multi-pass membrane protein</topology>
    </subcellularLocation>
</comment>
<organism evidence="13 14">
    <name type="scientific">Parasitella parasitica</name>
    <dbReference type="NCBI Taxonomy" id="35722"/>
    <lineage>
        <taxon>Eukaryota</taxon>
        <taxon>Fungi</taxon>
        <taxon>Fungi incertae sedis</taxon>
        <taxon>Mucoromycota</taxon>
        <taxon>Mucoromycotina</taxon>
        <taxon>Mucoromycetes</taxon>
        <taxon>Mucorales</taxon>
        <taxon>Mucorineae</taxon>
        <taxon>Mucoraceae</taxon>
        <taxon>Parasitella</taxon>
    </lineage>
</organism>
<dbReference type="InterPro" id="IPR027417">
    <property type="entry name" value="P-loop_NTPase"/>
</dbReference>
<dbReference type="PROSITE" id="PS50929">
    <property type="entry name" value="ABC_TM1F"/>
    <property type="match status" value="1"/>
</dbReference>
<name>A0A0B7NWW9_9FUNG</name>
<evidence type="ECO:0000256" key="8">
    <source>
        <dbReference type="ARBA" id="ARBA00023136"/>
    </source>
</evidence>
<reference evidence="13 14" key="1">
    <citation type="submission" date="2014-09" db="EMBL/GenBank/DDBJ databases">
        <authorList>
            <person name="Ellenberger Sabrina"/>
        </authorList>
    </citation>
    <scope>NUCLEOTIDE SEQUENCE [LARGE SCALE GENOMIC DNA]</scope>
    <source>
        <strain evidence="13 14">CBS 412.66</strain>
    </source>
</reference>
<dbReference type="InterPro" id="IPR011527">
    <property type="entry name" value="ABC1_TM_dom"/>
</dbReference>
<feature type="transmembrane region" description="Helical" evidence="10">
    <location>
        <begin position="161"/>
        <end position="180"/>
    </location>
</feature>
<evidence type="ECO:0000256" key="1">
    <source>
        <dbReference type="ARBA" id="ARBA00004651"/>
    </source>
</evidence>
<feature type="transmembrane region" description="Helical" evidence="10">
    <location>
        <begin position="53"/>
        <end position="74"/>
    </location>
</feature>
<evidence type="ECO:0000256" key="5">
    <source>
        <dbReference type="ARBA" id="ARBA00022741"/>
    </source>
</evidence>
<evidence type="ECO:0000256" key="7">
    <source>
        <dbReference type="ARBA" id="ARBA00022989"/>
    </source>
</evidence>
<feature type="region of interest" description="Disordered" evidence="9">
    <location>
        <begin position="600"/>
        <end position="645"/>
    </location>
</feature>
<dbReference type="Gene3D" id="3.40.50.300">
    <property type="entry name" value="P-loop containing nucleotide triphosphate hydrolases"/>
    <property type="match status" value="1"/>
</dbReference>
<dbReference type="PANTHER" id="PTHR24221:SF654">
    <property type="entry name" value="ATP-BINDING CASSETTE SUB-FAMILY B MEMBER 6"/>
    <property type="match status" value="1"/>
</dbReference>
<dbReference type="InterPro" id="IPR036640">
    <property type="entry name" value="ABC1_TM_sf"/>
</dbReference>
<dbReference type="GO" id="GO:0005886">
    <property type="term" value="C:plasma membrane"/>
    <property type="evidence" value="ECO:0007669"/>
    <property type="project" value="UniProtKB-SubCell"/>
</dbReference>
<keyword evidence="7 10" id="KW-1133">Transmembrane helix</keyword>
<evidence type="ECO:0000256" key="2">
    <source>
        <dbReference type="ARBA" id="ARBA00022448"/>
    </source>
</evidence>
<dbReference type="FunFam" id="3.40.50.300:FF:000221">
    <property type="entry name" value="Multidrug ABC transporter ATP-binding protein"/>
    <property type="match status" value="1"/>
</dbReference>
<protein>
    <submittedName>
        <fullName evidence="13">Uncharacterized protein</fullName>
    </submittedName>
</protein>
<dbReference type="InterPro" id="IPR003439">
    <property type="entry name" value="ABC_transporter-like_ATP-bd"/>
</dbReference>
<feature type="transmembrane region" description="Helical" evidence="10">
    <location>
        <begin position="20"/>
        <end position="41"/>
    </location>
</feature>
<evidence type="ECO:0000259" key="11">
    <source>
        <dbReference type="PROSITE" id="PS50893"/>
    </source>
</evidence>
<dbReference type="Pfam" id="PF00005">
    <property type="entry name" value="ABC_tran"/>
    <property type="match status" value="1"/>
</dbReference>
<dbReference type="SUPFAM" id="SSF52540">
    <property type="entry name" value="P-loop containing nucleoside triphosphate hydrolases"/>
    <property type="match status" value="1"/>
</dbReference>
<sequence>MKKLLPFIWPRNSLKLQSCVFLCFFTVGLGLLVSILAPFQIGRIVDDLRDGQFSWFSIVVYIGLKSLQGDAGLFHSIQNKLWTPIRQHITQDLSIKILSNLHISSVSFHTNRKTGQVQRVMEQGANSVSSLLHQILFQIFPIWANIILVSLFAAYMYAPAFGLLILVTAIFYMNVTMAATEEIAKYDQSMTDLDENARTKAAASLANAETVKCYNAEQFELDRYKDAIKSCQQADRKSSASLNALCLVQNAIITGGLLFGSLWIGYQVSIGQLKSGDFVAFNIFMMQLFTPLHNIGTYYRMVQTNLINMETMLTLLEEDQTHKNRSNAKELQVSQGHVMFDNVTFAYNEHQKSLKGISFSVPKGATVAFVGPSSGGKLAILRLLFRFHDPLSGHIYIDGQDISQVTLSSLRQNIGLMPKDTVIFNESIYYNIHYGNVNADESQVKLAAKAVQLHDKIESFPDGYGTKVGEQGLSLSASDKQRIAIARAILKDAPITLLDTSALDPTTERRTQQALASMTKDRTTLIVTRRLTSVVNADLIFVVKDGIIVEKGSHQELMKKESSSNKGGIYYEMWQKQIHDDSDSDDDYYFENKINSKEIQCQNDSGSSTSTVDDQKSSKCQKTQTRSIHQQSKQQNPNLKHPSRGFSIQVVEVERGKKQNTPKREIQIIEVEEEMYVNRSTASHTVETIEIDEDI</sequence>
<keyword evidence="5" id="KW-0547">Nucleotide-binding</keyword>
<keyword evidence="4 10" id="KW-0812">Transmembrane</keyword>
<dbReference type="InterPro" id="IPR039421">
    <property type="entry name" value="Type_1_exporter"/>
</dbReference>
<dbReference type="Gene3D" id="1.20.1560.10">
    <property type="entry name" value="ABC transporter type 1, transmembrane domain"/>
    <property type="match status" value="1"/>
</dbReference>